<reference evidence="2 3" key="1">
    <citation type="journal article" date="2016" name="PLoS Pathog.">
        <title>Biosynthesis of antibiotic leucinostatins in bio-control fungus Purpureocillium lilacinum and their inhibition on phytophthora revealed by genome mining.</title>
        <authorList>
            <person name="Wang G."/>
            <person name="Liu Z."/>
            <person name="Lin R."/>
            <person name="Li E."/>
            <person name="Mao Z."/>
            <person name="Ling J."/>
            <person name="Yang Y."/>
            <person name="Yin W.B."/>
            <person name="Xie B."/>
        </authorList>
    </citation>
    <scope>NUCLEOTIDE SEQUENCE [LARGE SCALE GENOMIC DNA]</scope>
    <source>
        <strain evidence="2">170</strain>
    </source>
</reference>
<keyword evidence="2" id="KW-0503">Monooxygenase</keyword>
<dbReference type="Pfam" id="PF03992">
    <property type="entry name" value="ABM"/>
    <property type="match status" value="1"/>
</dbReference>
<organism evidence="2 3">
    <name type="scientific">Pochonia chlamydosporia 170</name>
    <dbReference type="NCBI Taxonomy" id="1380566"/>
    <lineage>
        <taxon>Eukaryota</taxon>
        <taxon>Fungi</taxon>
        <taxon>Dikarya</taxon>
        <taxon>Ascomycota</taxon>
        <taxon>Pezizomycotina</taxon>
        <taxon>Sordariomycetes</taxon>
        <taxon>Hypocreomycetidae</taxon>
        <taxon>Hypocreales</taxon>
        <taxon>Clavicipitaceae</taxon>
        <taxon>Pochonia</taxon>
    </lineage>
</organism>
<evidence type="ECO:0000313" key="2">
    <source>
        <dbReference type="EMBL" id="OAQ60544.1"/>
    </source>
</evidence>
<accession>A0A179F540</accession>
<name>A0A179F540_METCM</name>
<dbReference type="SUPFAM" id="SSF54909">
    <property type="entry name" value="Dimeric alpha+beta barrel"/>
    <property type="match status" value="1"/>
</dbReference>
<dbReference type="OrthoDB" id="4126315at2759"/>
<evidence type="ECO:0000313" key="3">
    <source>
        <dbReference type="Proteomes" id="UP000078397"/>
    </source>
</evidence>
<dbReference type="InterPro" id="IPR011008">
    <property type="entry name" value="Dimeric_a/b-barrel"/>
</dbReference>
<dbReference type="RefSeq" id="XP_018138422.1">
    <property type="nucleotide sequence ID" value="XM_018291860.1"/>
</dbReference>
<protein>
    <submittedName>
        <fullName evidence="2">Antibiotic biosynthesis monooxygenase domain-containing protein</fullName>
    </submittedName>
</protein>
<dbReference type="GeneID" id="28855854"/>
<comment type="caution">
    <text evidence="2">The sequence shown here is derived from an EMBL/GenBank/DDBJ whole genome shotgun (WGS) entry which is preliminary data.</text>
</comment>
<feature type="domain" description="ABM" evidence="1">
    <location>
        <begin position="13"/>
        <end position="67"/>
    </location>
</feature>
<dbReference type="GO" id="GO:0004497">
    <property type="term" value="F:monooxygenase activity"/>
    <property type="evidence" value="ECO:0007669"/>
    <property type="project" value="UniProtKB-KW"/>
</dbReference>
<dbReference type="InterPro" id="IPR007138">
    <property type="entry name" value="ABM_dom"/>
</dbReference>
<dbReference type="Gene3D" id="3.30.70.100">
    <property type="match status" value="1"/>
</dbReference>
<keyword evidence="3" id="KW-1185">Reference proteome</keyword>
<dbReference type="AlphaFoldDB" id="A0A179F540"/>
<proteinExistence type="predicted"/>
<keyword evidence="2" id="KW-0560">Oxidoreductase</keyword>
<gene>
    <name evidence="2" type="ORF">VFPPC_14089</name>
</gene>
<dbReference type="Proteomes" id="UP000078397">
    <property type="component" value="Unassembled WGS sequence"/>
</dbReference>
<dbReference type="EMBL" id="LSBJ02000008">
    <property type="protein sequence ID" value="OAQ60544.1"/>
    <property type="molecule type" value="Genomic_DNA"/>
</dbReference>
<dbReference type="KEGG" id="pchm:VFPPC_14089"/>
<evidence type="ECO:0000259" key="1">
    <source>
        <dbReference type="Pfam" id="PF03992"/>
    </source>
</evidence>
<sequence>MFSSINLPERGFSLHVNITIDPSNVDAFLAAFRPVYEAVVAEPDCSFFEVFYSLDEPGVFRFVENWNKSREWFLENQLTKEYYKPYLDITEPMWIKPRTFNFFGRSSKEWTTVKEGNF</sequence>